<feature type="transmembrane region" description="Helical" evidence="7">
    <location>
        <begin position="308"/>
        <end position="327"/>
    </location>
</feature>
<dbReference type="PANTHER" id="PTHR32089:SF112">
    <property type="entry name" value="LYSOZYME-LIKE PROTEIN-RELATED"/>
    <property type="match status" value="1"/>
</dbReference>
<accession>A0A6C0P6L0</accession>
<dbReference type="Pfam" id="PF00015">
    <property type="entry name" value="MCPsignal"/>
    <property type="match status" value="1"/>
</dbReference>
<dbReference type="KEGG" id="prz:GZH47_26395"/>
<feature type="domain" description="Methyl-accepting transducer" evidence="8">
    <location>
        <begin position="399"/>
        <end position="649"/>
    </location>
</feature>
<keyword evidence="4 6" id="KW-0807">Transducer</keyword>
<evidence type="ECO:0000256" key="3">
    <source>
        <dbReference type="ARBA" id="ARBA00023136"/>
    </source>
</evidence>
<protein>
    <submittedName>
        <fullName evidence="10">Methyl-accepting chemotaxis protein</fullName>
    </submittedName>
</protein>
<dbReference type="GO" id="GO:0005886">
    <property type="term" value="C:plasma membrane"/>
    <property type="evidence" value="ECO:0007669"/>
    <property type="project" value="UniProtKB-SubCell"/>
</dbReference>
<dbReference type="Pfam" id="PF22673">
    <property type="entry name" value="MCP-like_PDC_1"/>
    <property type="match status" value="1"/>
</dbReference>
<dbReference type="PANTHER" id="PTHR32089">
    <property type="entry name" value="METHYL-ACCEPTING CHEMOTAXIS PROTEIN MCPB"/>
    <property type="match status" value="1"/>
</dbReference>
<dbReference type="Pfam" id="PF00672">
    <property type="entry name" value="HAMP"/>
    <property type="match status" value="1"/>
</dbReference>
<evidence type="ECO:0000313" key="11">
    <source>
        <dbReference type="Proteomes" id="UP000479114"/>
    </source>
</evidence>
<evidence type="ECO:0000313" key="10">
    <source>
        <dbReference type="EMBL" id="QHW33976.1"/>
    </source>
</evidence>
<keyword evidence="7" id="KW-0812">Transmembrane</keyword>
<dbReference type="InterPro" id="IPR004089">
    <property type="entry name" value="MCPsignal_dom"/>
</dbReference>
<reference evidence="10 11" key="1">
    <citation type="submission" date="2020-02" db="EMBL/GenBank/DDBJ databases">
        <title>Paenibacillus sp. nov., isolated from rhizosphere soil of tomato.</title>
        <authorList>
            <person name="Weon H.-Y."/>
            <person name="Lee S.A."/>
        </authorList>
    </citation>
    <scope>NUCLEOTIDE SEQUENCE [LARGE SCALE GENOMIC DNA]</scope>
    <source>
        <strain evidence="10 11">14171R-81</strain>
    </source>
</reference>
<dbReference type="Gene3D" id="1.10.287.950">
    <property type="entry name" value="Methyl-accepting chemotaxis protein"/>
    <property type="match status" value="1"/>
</dbReference>
<evidence type="ECO:0000259" key="8">
    <source>
        <dbReference type="PROSITE" id="PS50111"/>
    </source>
</evidence>
<feature type="transmembrane region" description="Helical" evidence="7">
    <location>
        <begin position="6"/>
        <end position="28"/>
    </location>
</feature>
<dbReference type="CDD" id="cd06225">
    <property type="entry name" value="HAMP"/>
    <property type="match status" value="1"/>
</dbReference>
<comment type="similarity">
    <text evidence="5">Belongs to the methyl-accepting chemotaxis (MCP) protein family.</text>
</comment>
<dbReference type="InterPro" id="IPR003660">
    <property type="entry name" value="HAMP_dom"/>
</dbReference>
<evidence type="ECO:0000256" key="5">
    <source>
        <dbReference type="ARBA" id="ARBA00029447"/>
    </source>
</evidence>
<dbReference type="Gene3D" id="3.30.450.20">
    <property type="entry name" value="PAS domain"/>
    <property type="match status" value="1"/>
</dbReference>
<keyword evidence="2" id="KW-1003">Cell membrane</keyword>
<sequence>MKTVKTKIMIAIITCSVIAVLVVGLIGINTANQMLKQSSDEAAKLNVDTKAKSLNLTIEAIEQSVNGLAVSAISMLDDVRKFKTDPAYVKAYQEKIRPLAEQFSQNTKGAMAFYIRFNPTFTSPTSGLFHADSDGDGKIEQLTPTDFSQYDPTDLAHVGWYYIPVNAGKAVWLDPYLNENIGVKMISYVVPVFKDGESIGVVGMDINFNLFTDIVNGIKPYANSYGALLNANLDYLIDPRLKQTDNLSAIHAGLVEQIKKQALGVMTVKENNEDKMISFAKLSNGQTLLIDSAKSDIYHDVNTLTQRIIFVLIGAAVLAALVAYFMGSRISKPLQTLILDMRRVKEGDFTVRTTLRSKDEIGEIGTNFNGMVEELENLTRSIRAVSGQIHVSSRSLASVAEEVTASSEEVAASLHEIAEGNKMQSHSIEKSSEISANLSDKFKQLHDNTNVILQVVDGMQASNENGMSLMNGLNAVNHDNGQAIANIEREIFNLNDKTQSIGTIVEQLSHIANQTNLLALNASIESSRAGEAGRGFAVVAGEIRKLAEQSRRSTESIGEIVLNVQADAGHTVDAMKQVKERAVEQTAAVLQLSQAFALLSGTIDQITDILQENGAFITEVSGESNQLAGEVHEMSSISEESAASSEQVSETMAEQVKGFGKVVEEAEALNRLCAALDELVERFNVRQ</sequence>
<dbReference type="PROSITE" id="PS50885">
    <property type="entry name" value="HAMP"/>
    <property type="match status" value="1"/>
</dbReference>
<dbReference type="SUPFAM" id="SSF58104">
    <property type="entry name" value="Methyl-accepting chemotaxis protein (MCP) signaling domain"/>
    <property type="match status" value="1"/>
</dbReference>
<comment type="subcellular location">
    <subcellularLocation>
        <location evidence="1">Cell membrane</location>
    </subcellularLocation>
</comment>
<name>A0A6C0P6L0_9BACL</name>
<dbReference type="SMART" id="SM00304">
    <property type="entry name" value="HAMP"/>
    <property type="match status" value="1"/>
</dbReference>
<evidence type="ECO:0000256" key="1">
    <source>
        <dbReference type="ARBA" id="ARBA00004236"/>
    </source>
</evidence>
<dbReference type="PROSITE" id="PS50111">
    <property type="entry name" value="CHEMOTAXIS_TRANSDUC_2"/>
    <property type="match status" value="1"/>
</dbReference>
<evidence type="ECO:0000256" key="2">
    <source>
        <dbReference type="ARBA" id="ARBA00022475"/>
    </source>
</evidence>
<evidence type="ECO:0000256" key="4">
    <source>
        <dbReference type="ARBA" id="ARBA00023224"/>
    </source>
</evidence>
<keyword evidence="7" id="KW-1133">Transmembrane helix</keyword>
<organism evidence="10 11">
    <name type="scientific">Paenibacillus rhizovicinus</name>
    <dbReference type="NCBI Taxonomy" id="2704463"/>
    <lineage>
        <taxon>Bacteria</taxon>
        <taxon>Bacillati</taxon>
        <taxon>Bacillota</taxon>
        <taxon>Bacilli</taxon>
        <taxon>Bacillales</taxon>
        <taxon>Paenibacillaceae</taxon>
        <taxon>Paenibacillus</taxon>
    </lineage>
</organism>
<dbReference type="SMART" id="SM00283">
    <property type="entry name" value="MA"/>
    <property type="match status" value="1"/>
</dbReference>
<evidence type="ECO:0000256" key="7">
    <source>
        <dbReference type="SAM" id="Phobius"/>
    </source>
</evidence>
<feature type="domain" description="HAMP" evidence="9">
    <location>
        <begin position="328"/>
        <end position="380"/>
    </location>
</feature>
<dbReference type="RefSeq" id="WP_162643973.1">
    <property type="nucleotide sequence ID" value="NZ_CP048286.1"/>
</dbReference>
<dbReference type="Gene3D" id="6.10.340.10">
    <property type="match status" value="1"/>
</dbReference>
<dbReference type="EMBL" id="CP048286">
    <property type="protein sequence ID" value="QHW33976.1"/>
    <property type="molecule type" value="Genomic_DNA"/>
</dbReference>
<dbReference type="Proteomes" id="UP000479114">
    <property type="component" value="Chromosome"/>
</dbReference>
<evidence type="ECO:0000256" key="6">
    <source>
        <dbReference type="PROSITE-ProRule" id="PRU00284"/>
    </source>
</evidence>
<proteinExistence type="inferred from homology"/>
<keyword evidence="11" id="KW-1185">Reference proteome</keyword>
<dbReference type="AlphaFoldDB" id="A0A6C0P6L0"/>
<gene>
    <name evidence="10" type="ORF">GZH47_26395</name>
</gene>
<evidence type="ECO:0000259" key="9">
    <source>
        <dbReference type="PROSITE" id="PS50885"/>
    </source>
</evidence>
<keyword evidence="3 7" id="KW-0472">Membrane</keyword>
<dbReference type="CDD" id="cd12913">
    <property type="entry name" value="PDC1_MCP_like"/>
    <property type="match status" value="1"/>
</dbReference>
<dbReference type="GO" id="GO:0007165">
    <property type="term" value="P:signal transduction"/>
    <property type="evidence" value="ECO:0007669"/>
    <property type="project" value="UniProtKB-KW"/>
</dbReference>